<feature type="compositionally biased region" description="Basic and acidic residues" evidence="1">
    <location>
        <begin position="56"/>
        <end position="67"/>
    </location>
</feature>
<dbReference type="Proteomes" id="UP000002588">
    <property type="component" value="Chromosome"/>
</dbReference>
<feature type="region of interest" description="Disordered" evidence="1">
    <location>
        <begin position="56"/>
        <end position="94"/>
    </location>
</feature>
<protein>
    <submittedName>
        <fullName evidence="3">Conserved hypothetical secreted protein</fullName>
    </submittedName>
</protein>
<dbReference type="AlphaFoldDB" id="A1K9G4"/>
<proteinExistence type="predicted"/>
<evidence type="ECO:0000313" key="4">
    <source>
        <dbReference type="Proteomes" id="UP000002588"/>
    </source>
</evidence>
<dbReference type="HOGENOM" id="CLU_128743_0_1_4"/>
<dbReference type="OrthoDB" id="8537207at2"/>
<evidence type="ECO:0000313" key="3">
    <source>
        <dbReference type="EMBL" id="CAL95469.1"/>
    </source>
</evidence>
<dbReference type="STRING" id="62928.azo2853"/>
<keyword evidence="2" id="KW-0732">Signal</keyword>
<dbReference type="RefSeq" id="WP_011766579.1">
    <property type="nucleotide sequence ID" value="NC_008702.1"/>
</dbReference>
<evidence type="ECO:0000256" key="1">
    <source>
        <dbReference type="SAM" id="MobiDB-lite"/>
    </source>
</evidence>
<gene>
    <name evidence="3" type="ordered locus">azo2853</name>
</gene>
<feature type="signal peptide" evidence="2">
    <location>
        <begin position="1"/>
        <end position="23"/>
    </location>
</feature>
<dbReference type="KEGG" id="aoa:dqs_2992"/>
<organism evidence="3 4">
    <name type="scientific">Azoarcus sp. (strain BH72)</name>
    <dbReference type="NCBI Taxonomy" id="418699"/>
    <lineage>
        <taxon>Bacteria</taxon>
        <taxon>Pseudomonadati</taxon>
        <taxon>Pseudomonadota</taxon>
        <taxon>Betaproteobacteria</taxon>
        <taxon>Rhodocyclales</taxon>
        <taxon>Zoogloeaceae</taxon>
        <taxon>Azoarcus</taxon>
    </lineage>
</organism>
<reference evidence="3 4" key="1">
    <citation type="journal article" date="2006" name="Nat. Biotechnol.">
        <title>Complete genome of the mutualistic, N2-fixing grass endophyte Azoarcus sp. strain BH72.</title>
        <authorList>
            <person name="Krause A."/>
            <person name="Ramakumar A."/>
            <person name="Bartels D."/>
            <person name="Battistoni F."/>
            <person name="Bekel T."/>
            <person name="Boch J."/>
            <person name="Boehm M."/>
            <person name="Friedrich F."/>
            <person name="Hurek T."/>
            <person name="Krause L."/>
            <person name="Linke B."/>
            <person name="McHardy A.C."/>
            <person name="Sarkar A."/>
            <person name="Schneiker S."/>
            <person name="Syed A.A."/>
            <person name="Thauer R."/>
            <person name="Vorhoelter F.-J."/>
            <person name="Weidner S."/>
            <person name="Puehler A."/>
            <person name="Reinhold-Hurek B."/>
            <person name="Kaiser O."/>
            <person name="Goesmann A."/>
        </authorList>
    </citation>
    <scope>NUCLEOTIDE SEQUENCE [LARGE SCALE GENOMIC DNA]</scope>
    <source>
        <strain evidence="3 4">BH72</strain>
    </source>
</reference>
<feature type="chain" id="PRO_5002635933" evidence="2">
    <location>
        <begin position="24"/>
        <end position="94"/>
    </location>
</feature>
<dbReference type="KEGG" id="azo:azo2853"/>
<accession>A1K9G4</accession>
<name>A1K9G4_AZOSB</name>
<dbReference type="eggNOG" id="COG3767">
    <property type="taxonomic scope" value="Bacteria"/>
</dbReference>
<sequence>MKKHITLSAAVAATAILAPLAQAADNPFGATVLGTGYQIAQADKKTDGKCGEAKCGADKARETRGKDAQGTAMPAGGKQADGKCGEAKCGSDKK</sequence>
<dbReference type="EMBL" id="AM406670">
    <property type="protein sequence ID" value="CAL95469.1"/>
    <property type="molecule type" value="Genomic_DNA"/>
</dbReference>
<evidence type="ECO:0000256" key="2">
    <source>
        <dbReference type="SAM" id="SignalP"/>
    </source>
</evidence>
<feature type="compositionally biased region" description="Basic and acidic residues" evidence="1">
    <location>
        <begin position="80"/>
        <end position="94"/>
    </location>
</feature>
<keyword evidence="4" id="KW-1185">Reference proteome</keyword>